<dbReference type="AlphaFoldDB" id="A4TZN8"/>
<keyword evidence="4 9" id="KW-0210">Decarboxylase</keyword>
<evidence type="ECO:0000256" key="10">
    <source>
        <dbReference type="PIRSR" id="PIRSR614732-1"/>
    </source>
</evidence>
<evidence type="ECO:0000256" key="9">
    <source>
        <dbReference type="HAMAP-Rule" id="MF_01200"/>
    </source>
</evidence>
<comment type="catalytic activity">
    <reaction evidence="7 9 12">
        <text>orotidine 5'-phosphate + H(+) = UMP + CO2</text>
        <dbReference type="Rhea" id="RHEA:11596"/>
        <dbReference type="ChEBI" id="CHEBI:15378"/>
        <dbReference type="ChEBI" id="CHEBI:16526"/>
        <dbReference type="ChEBI" id="CHEBI:57538"/>
        <dbReference type="ChEBI" id="CHEBI:57865"/>
        <dbReference type="EC" id="4.1.1.23"/>
    </reaction>
</comment>
<keyword evidence="5 9" id="KW-0665">Pyrimidine biosynthesis</keyword>
<dbReference type="SUPFAM" id="SSF51366">
    <property type="entry name" value="Ribulose-phoshate binding barrel"/>
    <property type="match status" value="1"/>
</dbReference>
<comment type="function">
    <text evidence="1 9">Catalyzes the decarboxylation of orotidine 5'-monophosphate (OMP) to uridine 5'-monophosphate (UMP).</text>
</comment>
<proteinExistence type="inferred from homology"/>
<name>A4TZN8_9PROT</name>
<feature type="binding site" evidence="9 11">
    <location>
        <position position="32"/>
    </location>
    <ligand>
        <name>substrate</name>
    </ligand>
</feature>
<evidence type="ECO:0000259" key="13">
    <source>
        <dbReference type="SMART" id="SM00934"/>
    </source>
</evidence>
<feature type="binding site" evidence="9 11">
    <location>
        <position position="193"/>
    </location>
    <ligand>
        <name>substrate</name>
    </ligand>
</feature>
<feature type="binding site" evidence="9 11">
    <location>
        <position position="214"/>
    </location>
    <ligand>
        <name>substrate</name>
    </ligand>
</feature>
<gene>
    <name evidence="9 14" type="primary">pyrF</name>
    <name evidence="14" type="ORF">MGR_3247</name>
</gene>
<evidence type="ECO:0000256" key="6">
    <source>
        <dbReference type="ARBA" id="ARBA00023239"/>
    </source>
</evidence>
<feature type="active site" description="For OMPdecase activity" evidence="10">
    <location>
        <position position="59"/>
    </location>
</feature>
<dbReference type="FunFam" id="3.20.20.70:FF:000015">
    <property type="entry name" value="Orotidine 5'-phosphate decarboxylase"/>
    <property type="match status" value="1"/>
</dbReference>
<dbReference type="InterPro" id="IPR014732">
    <property type="entry name" value="OMPdecase"/>
</dbReference>
<feature type="domain" description="Orotidine 5'-phosphate decarboxylase" evidence="13">
    <location>
        <begin position="4"/>
        <end position="229"/>
    </location>
</feature>
<organism evidence="14">
    <name type="scientific">Magnetospirillum gryphiswaldense</name>
    <dbReference type="NCBI Taxonomy" id="55518"/>
    <lineage>
        <taxon>Bacteria</taxon>
        <taxon>Pseudomonadati</taxon>
        <taxon>Pseudomonadota</taxon>
        <taxon>Alphaproteobacteria</taxon>
        <taxon>Rhodospirillales</taxon>
        <taxon>Rhodospirillaceae</taxon>
        <taxon>Magnetospirillum</taxon>
    </lineage>
</organism>
<dbReference type="PANTHER" id="PTHR32119:SF2">
    <property type="entry name" value="OROTIDINE 5'-PHOSPHATE DECARBOXYLASE"/>
    <property type="match status" value="1"/>
</dbReference>
<comment type="similarity">
    <text evidence="8 9">Belongs to the OMP decarboxylase family. Type 1 subfamily.</text>
</comment>
<keyword evidence="6 9" id="KW-0456">Lyase</keyword>
<sequence>MPNPVYVALDTTNVNQAADLATKLKGLVGGVKLGLEFFTANGPAGIEAITALGMPVFLDLKFHDIPNTVAGAMRGIAPLAPRFTTIHASGGFAMMKAAADAAKDGADRAGRPRVKVLAVSILTSMDQSAMEAVGFHGSVLEQVKRLAVLGQAAGIDGLVCSPHEVETVRSMVGAGLALVVPGIRPSWAEAGDQKRVMTPKEARERGADILVIGRPITAAANPADAAKRILEELEG</sequence>
<dbReference type="CDD" id="cd04725">
    <property type="entry name" value="OMP_decarboxylase_like"/>
    <property type="match status" value="1"/>
</dbReference>
<accession>A4TZN8</accession>
<evidence type="ECO:0000256" key="8">
    <source>
        <dbReference type="ARBA" id="ARBA00061012"/>
    </source>
</evidence>
<dbReference type="PANTHER" id="PTHR32119">
    <property type="entry name" value="OROTIDINE 5'-PHOSPHATE DECARBOXYLASE"/>
    <property type="match status" value="1"/>
</dbReference>
<evidence type="ECO:0000256" key="5">
    <source>
        <dbReference type="ARBA" id="ARBA00022975"/>
    </source>
</evidence>
<feature type="binding site" evidence="9 11">
    <location>
        <position position="10"/>
    </location>
    <ligand>
        <name>substrate</name>
    </ligand>
</feature>
<feature type="binding site" evidence="9 11">
    <location>
        <position position="184"/>
    </location>
    <ligand>
        <name>substrate</name>
    </ligand>
</feature>
<comment type="pathway">
    <text evidence="2 9 12">Pyrimidine metabolism; UMP biosynthesis via de novo pathway; UMP from orotate: step 2/2.</text>
</comment>
<evidence type="ECO:0000256" key="11">
    <source>
        <dbReference type="PIRSR" id="PIRSR614732-2"/>
    </source>
</evidence>
<feature type="binding site" evidence="9 11">
    <location>
        <position position="213"/>
    </location>
    <ligand>
        <name>substrate</name>
    </ligand>
</feature>
<feature type="active site" description="For OMPdecase activity" evidence="10">
    <location>
        <position position="64"/>
    </location>
</feature>
<evidence type="ECO:0000256" key="2">
    <source>
        <dbReference type="ARBA" id="ARBA00004861"/>
    </source>
</evidence>
<feature type="active site" description="Proton donor" evidence="9">
    <location>
        <position position="61"/>
    </location>
</feature>
<evidence type="ECO:0000256" key="1">
    <source>
        <dbReference type="ARBA" id="ARBA00002356"/>
    </source>
</evidence>
<dbReference type="InterPro" id="IPR018089">
    <property type="entry name" value="OMPdecase_AS"/>
</dbReference>
<evidence type="ECO:0000256" key="4">
    <source>
        <dbReference type="ARBA" id="ARBA00022793"/>
    </source>
</evidence>
<dbReference type="InterPro" id="IPR047596">
    <property type="entry name" value="OMPdecase_bac"/>
</dbReference>
<dbReference type="GO" id="GO:0044205">
    <property type="term" value="P:'de novo' UMP biosynthetic process"/>
    <property type="evidence" value="ECO:0007669"/>
    <property type="project" value="UniProtKB-UniRule"/>
</dbReference>
<evidence type="ECO:0000256" key="3">
    <source>
        <dbReference type="ARBA" id="ARBA00011738"/>
    </source>
</evidence>
<feature type="active site" description="For OMPdecase activity" evidence="10">
    <location>
        <position position="61"/>
    </location>
</feature>
<dbReference type="Pfam" id="PF00215">
    <property type="entry name" value="OMPdecase"/>
    <property type="match status" value="1"/>
</dbReference>
<dbReference type="GO" id="GO:0004590">
    <property type="term" value="F:orotidine-5'-phosphate decarboxylase activity"/>
    <property type="evidence" value="ECO:0007669"/>
    <property type="project" value="UniProtKB-UniRule"/>
</dbReference>
<dbReference type="Gene3D" id="3.20.20.70">
    <property type="entry name" value="Aldolase class I"/>
    <property type="match status" value="1"/>
</dbReference>
<protein>
    <recommendedName>
        <fullName evidence="9">Orotidine 5'-phosphate decarboxylase</fullName>
        <ecNumber evidence="9">4.1.1.23</ecNumber>
    </recommendedName>
    <alternativeName>
        <fullName evidence="9">OMP decarboxylase</fullName>
        <shortName evidence="9">OMPDCase</shortName>
        <shortName evidence="9">OMPdecase</shortName>
    </alternativeName>
</protein>
<dbReference type="InterPro" id="IPR011060">
    <property type="entry name" value="RibuloseP-bd_barrel"/>
</dbReference>
<dbReference type="SMART" id="SM00934">
    <property type="entry name" value="OMPdecase"/>
    <property type="match status" value="1"/>
</dbReference>
<dbReference type="RefSeq" id="WP_024081973.1">
    <property type="nucleotide sequence ID" value="NZ_CP027527.1"/>
</dbReference>
<dbReference type="PROSITE" id="PS00156">
    <property type="entry name" value="OMPDECASE"/>
    <property type="match status" value="1"/>
</dbReference>
<dbReference type="GO" id="GO:0005829">
    <property type="term" value="C:cytosol"/>
    <property type="evidence" value="ECO:0007669"/>
    <property type="project" value="TreeGrafter"/>
</dbReference>
<feature type="binding site" evidence="9">
    <location>
        <begin position="59"/>
        <end position="68"/>
    </location>
    <ligand>
        <name>substrate</name>
    </ligand>
</feature>
<comment type="subunit">
    <text evidence="3 9">Homodimer.</text>
</comment>
<evidence type="ECO:0000256" key="12">
    <source>
        <dbReference type="RuleBase" id="RU000512"/>
    </source>
</evidence>
<dbReference type="InterPro" id="IPR013785">
    <property type="entry name" value="Aldolase_TIM"/>
</dbReference>
<dbReference type="HAMAP" id="MF_01200_B">
    <property type="entry name" value="OMPdecase_type1_B"/>
    <property type="match status" value="1"/>
</dbReference>
<dbReference type="GO" id="GO:0006207">
    <property type="term" value="P:'de novo' pyrimidine nucleobase biosynthetic process"/>
    <property type="evidence" value="ECO:0007669"/>
    <property type="project" value="InterPro"/>
</dbReference>
<feature type="binding site" evidence="9 11">
    <location>
        <position position="123"/>
    </location>
    <ligand>
        <name>substrate</name>
    </ligand>
</feature>
<dbReference type="InterPro" id="IPR001754">
    <property type="entry name" value="OMPdeCOase_dom"/>
</dbReference>
<dbReference type="NCBIfam" id="NF001273">
    <property type="entry name" value="PRK00230.1"/>
    <property type="match status" value="1"/>
</dbReference>
<evidence type="ECO:0000256" key="7">
    <source>
        <dbReference type="ARBA" id="ARBA00049157"/>
    </source>
</evidence>
<dbReference type="UniPathway" id="UPA00070">
    <property type="reaction ID" value="UER00120"/>
</dbReference>
<reference evidence="14" key="1">
    <citation type="journal article" date="2007" name="J. Bacteriol.">
        <title>Comparative genome analysis of four magnetotactic bacteria reveals a complex set of group-specific genes implicated in magnetosome biomineralization and function.</title>
        <authorList>
            <person name="Richter M."/>
            <person name="Kube M."/>
            <person name="Bazylinski D.A."/>
            <person name="Lombardot T."/>
            <person name="Gloeckner F.O."/>
            <person name="Reinhardt R."/>
            <person name="Schueler D."/>
        </authorList>
    </citation>
    <scope>NUCLEOTIDE SEQUENCE</scope>
    <source>
        <strain evidence="14">MSR-1</strain>
    </source>
</reference>
<dbReference type="NCBIfam" id="TIGR01740">
    <property type="entry name" value="pyrF"/>
    <property type="match status" value="1"/>
</dbReference>
<dbReference type="EC" id="4.1.1.23" evidence="9"/>
<dbReference type="EMBL" id="CU459003">
    <property type="protein sequence ID" value="CAM76095.1"/>
    <property type="molecule type" value="Genomic_DNA"/>
</dbReference>
<evidence type="ECO:0000313" key="14">
    <source>
        <dbReference type="EMBL" id="CAM76095.1"/>
    </source>
</evidence>